<feature type="transmembrane region" description="Helical" evidence="8">
    <location>
        <begin position="137"/>
        <end position="157"/>
    </location>
</feature>
<proteinExistence type="predicted"/>
<dbReference type="RefSeq" id="WP_006582723.1">
    <property type="nucleotide sequence ID" value="NZ_CM001377.1"/>
</dbReference>
<evidence type="ECO:0000256" key="4">
    <source>
        <dbReference type="ARBA" id="ARBA00022960"/>
    </source>
</evidence>
<sequence>MGFLKRLFRAAAEERSSRGAAVLMLLFRLASKPFGYLRMLMMAWFFGASAGMDAYNMVIGVSGLLSGFFVSGVQSALMPAISRCHKEDEPKARDLMGFFNLVIVLLSLFIAAVVALYPEPVMGLFAPGFSGERLAVAVSLMPLGGSFIVLSAINSGLEAWSVGTERYAMLPLLGAVSSAISLVLMVGLLYLGFGIFGAAVSMASNYFLLALLSCMALGDVPLRFKRVPWGEVKGILSALPPCWIMIGVWSLYSVVDRYFASLLSIGGITHVYYAELLFGLGAGLLCNPLMVYLSKVSRDGEEAYGISKVLSIGFAYFIPLGWSAFGAAVPAVGLLFGHGAFSPEDARVTGICAAILSVFLPFYVANESFFRLAQARGCLYRVAFVVVLSAGLNAFVDWLLYRSLGAYGLMLATASSMVLGFLVYPRVLEGRWVVGVKLRWMLPQMLLGAAWGGVLMRLSLGAEGFGSRVLCVSLSLLCAVMHLLVLDKLGFYGVLPAGWRPRELMRLLGLGRLGV</sequence>
<dbReference type="eggNOG" id="COG0728">
    <property type="taxonomic scope" value="Bacteria"/>
</dbReference>
<feature type="transmembrane region" description="Helical" evidence="8">
    <location>
        <begin position="272"/>
        <end position="293"/>
    </location>
</feature>
<dbReference type="GO" id="GO:0008360">
    <property type="term" value="P:regulation of cell shape"/>
    <property type="evidence" value="ECO:0007669"/>
    <property type="project" value="UniProtKB-KW"/>
</dbReference>
<feature type="transmembrane region" description="Helical" evidence="8">
    <location>
        <begin position="465"/>
        <end position="486"/>
    </location>
</feature>
<dbReference type="GO" id="GO:0009252">
    <property type="term" value="P:peptidoglycan biosynthetic process"/>
    <property type="evidence" value="ECO:0007669"/>
    <property type="project" value="UniProtKB-KW"/>
</dbReference>
<evidence type="ECO:0000256" key="8">
    <source>
        <dbReference type="SAM" id="Phobius"/>
    </source>
</evidence>
<feature type="transmembrane region" description="Helical" evidence="8">
    <location>
        <begin position="440"/>
        <end position="459"/>
    </location>
</feature>
<feature type="transmembrane region" description="Helical" evidence="8">
    <location>
        <begin position="169"/>
        <end position="191"/>
    </location>
</feature>
<keyword evidence="7 8" id="KW-0472">Membrane</keyword>
<keyword evidence="4" id="KW-0133">Cell shape</keyword>
<evidence type="ECO:0000256" key="6">
    <source>
        <dbReference type="ARBA" id="ARBA00022989"/>
    </source>
</evidence>
<evidence type="ECO:0000313" key="9">
    <source>
        <dbReference type="EMBL" id="EHM09232.1"/>
    </source>
</evidence>
<keyword evidence="3 8" id="KW-0812">Transmembrane</keyword>
<evidence type="ECO:0000256" key="3">
    <source>
        <dbReference type="ARBA" id="ARBA00022692"/>
    </source>
</evidence>
<organism evidence="9 10">
    <name type="scientific">Thermanaerovibrio velox DSM 12556</name>
    <dbReference type="NCBI Taxonomy" id="926567"/>
    <lineage>
        <taxon>Bacteria</taxon>
        <taxon>Thermotogati</taxon>
        <taxon>Synergistota</taxon>
        <taxon>Synergistia</taxon>
        <taxon>Synergistales</taxon>
        <taxon>Synergistaceae</taxon>
        <taxon>Thermanaerovibrio</taxon>
    </lineage>
</organism>
<dbReference type="EMBL" id="CM001377">
    <property type="protein sequence ID" value="EHM09232.1"/>
    <property type="molecule type" value="Genomic_DNA"/>
</dbReference>
<feature type="transmembrane region" description="Helical" evidence="8">
    <location>
        <begin position="55"/>
        <end position="77"/>
    </location>
</feature>
<reference evidence="9 10" key="1">
    <citation type="submission" date="2011-10" db="EMBL/GenBank/DDBJ databases">
        <title>The Noncontiguous Finished genome of Thermanaerovibrio velox DSM 12556.</title>
        <authorList>
            <consortium name="US DOE Joint Genome Institute (JGI-PGF)"/>
            <person name="Lucas S."/>
            <person name="Copeland A."/>
            <person name="Lapidus A."/>
            <person name="Glavina del Rio T."/>
            <person name="Dalin E."/>
            <person name="Tice H."/>
            <person name="Bruce D."/>
            <person name="Goodwin L."/>
            <person name="Pitluck S."/>
            <person name="Peters L."/>
            <person name="Mikhailova N."/>
            <person name="Teshima H."/>
            <person name="Kyrpides N."/>
            <person name="Mavromatis K."/>
            <person name="Ivanova N."/>
            <person name="Markowitz V."/>
            <person name="Cheng J.-F."/>
            <person name="Hugenholtz P."/>
            <person name="Woyke T."/>
            <person name="Wu D."/>
            <person name="Spring S."/>
            <person name="Brambilla E.-M."/>
            <person name="Klenk H.-P."/>
            <person name="Eisen J.A."/>
        </authorList>
    </citation>
    <scope>NUCLEOTIDE SEQUENCE [LARGE SCALE GENOMIC DNA]</scope>
    <source>
        <strain evidence="9 10">DSM 12556</strain>
    </source>
</reference>
<feature type="transmembrane region" description="Helical" evidence="8">
    <location>
        <begin position="378"/>
        <end position="401"/>
    </location>
</feature>
<dbReference type="HOGENOM" id="CLU_532934_0_0_0"/>
<feature type="transmembrane region" description="Helical" evidence="8">
    <location>
        <begin position="348"/>
        <end position="366"/>
    </location>
</feature>
<dbReference type="STRING" id="926567.TheveDRAFT_0043"/>
<accession>H0UMT7</accession>
<feature type="transmembrane region" description="Helical" evidence="8">
    <location>
        <begin position="234"/>
        <end position="252"/>
    </location>
</feature>
<dbReference type="OrthoDB" id="5417at2"/>
<keyword evidence="5" id="KW-0573">Peptidoglycan synthesis</keyword>
<dbReference type="PANTHER" id="PTHR43486">
    <property type="entry name" value="LIPID II FLIPPASE MURJ-RELATED"/>
    <property type="match status" value="1"/>
</dbReference>
<keyword evidence="2" id="KW-1003">Cell membrane</keyword>
<dbReference type="AlphaFoldDB" id="H0UMT7"/>
<dbReference type="PANTHER" id="PTHR43486:SF1">
    <property type="entry name" value="LIPID II FLIPPASE MURJ-RELATED"/>
    <property type="match status" value="1"/>
</dbReference>
<feature type="transmembrane region" description="Helical" evidence="8">
    <location>
        <begin position="314"/>
        <end position="336"/>
    </location>
</feature>
<protein>
    <submittedName>
        <fullName evidence="9">Putative membrane protein, putative virulence factor</fullName>
    </submittedName>
</protein>
<feature type="transmembrane region" description="Helical" evidence="8">
    <location>
        <begin position="203"/>
        <end position="222"/>
    </location>
</feature>
<keyword evidence="6 8" id="KW-1133">Transmembrane helix</keyword>
<keyword evidence="10" id="KW-1185">Reference proteome</keyword>
<dbReference type="Proteomes" id="UP000005730">
    <property type="component" value="Chromosome"/>
</dbReference>
<dbReference type="Pfam" id="PF03023">
    <property type="entry name" value="MurJ"/>
    <property type="match status" value="1"/>
</dbReference>
<evidence type="ECO:0000256" key="1">
    <source>
        <dbReference type="ARBA" id="ARBA00004651"/>
    </source>
</evidence>
<evidence type="ECO:0000313" key="10">
    <source>
        <dbReference type="Proteomes" id="UP000005730"/>
    </source>
</evidence>
<name>H0UMT7_9BACT</name>
<comment type="subcellular location">
    <subcellularLocation>
        <location evidence="1">Cell membrane</location>
        <topology evidence="1">Multi-pass membrane protein</topology>
    </subcellularLocation>
</comment>
<feature type="transmembrane region" description="Helical" evidence="8">
    <location>
        <begin position="98"/>
        <end position="117"/>
    </location>
</feature>
<evidence type="ECO:0000256" key="2">
    <source>
        <dbReference type="ARBA" id="ARBA00022475"/>
    </source>
</evidence>
<feature type="transmembrane region" description="Helical" evidence="8">
    <location>
        <begin position="407"/>
        <end position="428"/>
    </location>
</feature>
<dbReference type="GO" id="GO:0005886">
    <property type="term" value="C:plasma membrane"/>
    <property type="evidence" value="ECO:0007669"/>
    <property type="project" value="UniProtKB-SubCell"/>
</dbReference>
<evidence type="ECO:0000256" key="5">
    <source>
        <dbReference type="ARBA" id="ARBA00022984"/>
    </source>
</evidence>
<evidence type="ECO:0000256" key="7">
    <source>
        <dbReference type="ARBA" id="ARBA00023136"/>
    </source>
</evidence>
<gene>
    <name evidence="9" type="ORF">TheveDRAFT_0043</name>
</gene>
<dbReference type="InterPro" id="IPR004268">
    <property type="entry name" value="MurJ"/>
</dbReference>